<accession>B7FH76</accession>
<keyword evidence="2 3" id="KW-0539">Nucleus</keyword>
<keyword evidence="11" id="KW-1185">Reference proteome</keyword>
<name>B7FH76_MEDTR</name>
<proteinExistence type="evidence at transcript level"/>
<evidence type="ECO:0000313" key="7">
    <source>
        <dbReference type="EMBL" id="AES98782.1"/>
    </source>
</evidence>
<dbReference type="InterPro" id="IPR010402">
    <property type="entry name" value="CCT_domain"/>
</dbReference>
<reference evidence="7 11" key="4">
    <citation type="journal article" date="2014" name="BMC Genomics">
        <title>An improved genome release (version Mt4.0) for the model legume Medicago truncatula.</title>
        <authorList>
            <person name="Tang H."/>
            <person name="Krishnakumar V."/>
            <person name="Bidwell S."/>
            <person name="Rosen B."/>
            <person name="Chan A."/>
            <person name="Zhou S."/>
            <person name="Gentzbittel L."/>
            <person name="Childs K.L."/>
            <person name="Yandell M."/>
            <person name="Gundlach H."/>
            <person name="Mayer K.F."/>
            <person name="Schwartz D.C."/>
            <person name="Town C.D."/>
        </authorList>
    </citation>
    <scope>GENOME REANNOTATION</scope>
    <source>
        <strain evidence="10 11">cv. Jemalong A17</strain>
    </source>
</reference>
<feature type="region of interest" description="Disordered" evidence="4">
    <location>
        <begin position="1"/>
        <end position="30"/>
    </location>
</feature>
<dbReference type="PANTHER" id="PTHR31874">
    <property type="entry name" value="CCT MOTIF FAMILY PROTEIN, EXPRESSED"/>
    <property type="match status" value="1"/>
</dbReference>
<dbReference type="KEGG" id="mtr:11405960"/>
<evidence type="ECO:0000256" key="2">
    <source>
        <dbReference type="ARBA" id="ARBA00023242"/>
    </source>
</evidence>
<organism evidence="6">
    <name type="scientific">Medicago truncatula</name>
    <name type="common">Barrel medic</name>
    <name type="synonym">Medicago tribuloides</name>
    <dbReference type="NCBI Taxonomy" id="3880"/>
    <lineage>
        <taxon>Eukaryota</taxon>
        <taxon>Viridiplantae</taxon>
        <taxon>Streptophyta</taxon>
        <taxon>Embryophyta</taxon>
        <taxon>Tracheophyta</taxon>
        <taxon>Spermatophyta</taxon>
        <taxon>Magnoliopsida</taxon>
        <taxon>eudicotyledons</taxon>
        <taxon>Gunneridae</taxon>
        <taxon>Pentapetalae</taxon>
        <taxon>rosids</taxon>
        <taxon>fabids</taxon>
        <taxon>Fabales</taxon>
        <taxon>Fabaceae</taxon>
        <taxon>Papilionoideae</taxon>
        <taxon>50 kb inversion clade</taxon>
        <taxon>NPAAA clade</taxon>
        <taxon>Hologalegina</taxon>
        <taxon>IRL clade</taxon>
        <taxon>Trifolieae</taxon>
        <taxon>Medicago</taxon>
    </lineage>
</organism>
<reference evidence="8" key="3">
    <citation type="submission" date="2012-05" db="EMBL/GenBank/DDBJ databases">
        <authorList>
            <person name="Krishnakumar V."/>
            <person name="Cheung F."/>
            <person name="Xiao Y."/>
            <person name="Chan A."/>
            <person name="Moskal W.A."/>
            <person name="Town C.D."/>
        </authorList>
    </citation>
    <scope>NUCLEOTIDE SEQUENCE</scope>
</reference>
<dbReference type="OrthoDB" id="153872at2759"/>
<reference evidence="12" key="6">
    <citation type="journal article" date="2018" name="Nat. Plants">
        <title>Whole-genome landscape of Medicago truncatula symbiotic genes.</title>
        <authorList>
            <person name="Pecrix Y."/>
            <person name="Staton S.E."/>
            <person name="Sallet E."/>
            <person name="Lelandais-Briere C."/>
            <person name="Moreau S."/>
            <person name="Carrere S."/>
            <person name="Blein T."/>
            <person name="Jardinaud M.F."/>
            <person name="Latrasse D."/>
            <person name="Zouine M."/>
            <person name="Zahm M."/>
            <person name="Kreplak J."/>
            <person name="Mayjonade B."/>
            <person name="Satge C."/>
            <person name="Perez M."/>
            <person name="Cauet S."/>
            <person name="Marande W."/>
            <person name="Chantry-Darmon C."/>
            <person name="Lopez-Roques C."/>
            <person name="Bouchez O."/>
            <person name="Berard A."/>
            <person name="Debelle F."/>
            <person name="Munos S."/>
            <person name="Bendahmane A."/>
            <person name="Berges H."/>
            <person name="Niebel A."/>
            <person name="Buitink J."/>
            <person name="Frugier F."/>
            <person name="Benhamed M."/>
            <person name="Crespi M."/>
            <person name="Gouzy J."/>
            <person name="Gamas P."/>
        </authorList>
    </citation>
    <scope>NUCLEOTIDE SEQUENCE [LARGE SCALE GENOMIC DNA]</scope>
    <source>
        <strain evidence="12">cv. Jemalong A17</strain>
    </source>
</reference>
<sequence length="217" mass="25898">MRYTSSLRSPKKEEHEVPEATTQIPSNFNKSYTNEDFYLFDELEEYLNIVEEEEEEEEKVSSPQNTCNSSNELHWDIMEWEGFSFDEGKDENISKCNYEEKKIIKRENYNDGFWEVDDEKSLALNLNLNYQEVLDAWSNRGSLWANDCSLSFSSSNNGSYMGEVPILEEERARREASVLRYKEKRQNRLFSKKIRYQVRKLNADKRPRIKGRFVKRH</sequence>
<dbReference type="OMA" id="LNWDFMD"/>
<evidence type="ECO:0000256" key="1">
    <source>
        <dbReference type="ARBA" id="ARBA00004123"/>
    </source>
</evidence>
<dbReference type="PROSITE" id="PS51017">
    <property type="entry name" value="CCT"/>
    <property type="match status" value="1"/>
</dbReference>
<dbReference type="AlphaFoldDB" id="B7FH76"/>
<feature type="domain" description="CCT" evidence="5">
    <location>
        <begin position="174"/>
        <end position="216"/>
    </location>
</feature>
<gene>
    <name evidence="10" type="primary">11405960</name>
    <name evidence="7" type="ordered locus">MTR_5g072780</name>
    <name evidence="9" type="ORF">MtrunA17_Chr5g0431351</name>
</gene>
<dbReference type="Gramene" id="rna32043">
    <property type="protein sequence ID" value="RHN56613.1"/>
    <property type="gene ID" value="gene32043"/>
</dbReference>
<evidence type="ECO:0000313" key="8">
    <source>
        <dbReference type="EMBL" id="AFK39776.1"/>
    </source>
</evidence>
<dbReference type="Proteomes" id="UP000002051">
    <property type="component" value="Chromosome 5"/>
</dbReference>
<dbReference type="PaxDb" id="3880-AES98782"/>
<evidence type="ECO:0000313" key="11">
    <source>
        <dbReference type="Proteomes" id="UP000002051"/>
    </source>
</evidence>
<evidence type="ECO:0000313" key="6">
    <source>
        <dbReference type="EMBL" id="ACJ84105.1"/>
    </source>
</evidence>
<reference evidence="7 11" key="2">
    <citation type="journal article" date="2011" name="Nature">
        <title>The Medicago genome provides insight into the evolution of rhizobial symbioses.</title>
        <authorList>
            <person name="Young N.D."/>
            <person name="Debelle F."/>
            <person name="Oldroyd G.E."/>
            <person name="Geurts R."/>
            <person name="Cannon S.B."/>
            <person name="Udvardi M.K."/>
            <person name="Benedito V.A."/>
            <person name="Mayer K.F."/>
            <person name="Gouzy J."/>
            <person name="Schoof H."/>
            <person name="Van de Peer Y."/>
            <person name="Proost S."/>
            <person name="Cook D.R."/>
            <person name="Meyers B.C."/>
            <person name="Spannagl M."/>
            <person name="Cheung F."/>
            <person name="De Mita S."/>
            <person name="Krishnakumar V."/>
            <person name="Gundlach H."/>
            <person name="Zhou S."/>
            <person name="Mudge J."/>
            <person name="Bharti A.K."/>
            <person name="Murray J.D."/>
            <person name="Naoumkina M.A."/>
            <person name="Rosen B."/>
            <person name="Silverstein K.A."/>
            <person name="Tang H."/>
            <person name="Rombauts S."/>
            <person name="Zhao P.X."/>
            <person name="Zhou P."/>
            <person name="Barbe V."/>
            <person name="Bardou P."/>
            <person name="Bechner M."/>
            <person name="Bellec A."/>
            <person name="Berger A."/>
            <person name="Berges H."/>
            <person name="Bidwell S."/>
            <person name="Bisseling T."/>
            <person name="Choisne N."/>
            <person name="Couloux A."/>
            <person name="Denny R."/>
            <person name="Deshpande S."/>
            <person name="Dai X."/>
            <person name="Doyle J.J."/>
            <person name="Dudez A.M."/>
            <person name="Farmer A.D."/>
            <person name="Fouteau S."/>
            <person name="Franken C."/>
            <person name="Gibelin C."/>
            <person name="Gish J."/>
            <person name="Goldstein S."/>
            <person name="Gonzalez A.J."/>
            <person name="Green P.J."/>
            <person name="Hallab A."/>
            <person name="Hartog M."/>
            <person name="Hua A."/>
            <person name="Humphray S.J."/>
            <person name="Jeong D.H."/>
            <person name="Jing Y."/>
            <person name="Jocker A."/>
            <person name="Kenton S.M."/>
            <person name="Kim D.J."/>
            <person name="Klee K."/>
            <person name="Lai H."/>
            <person name="Lang C."/>
            <person name="Lin S."/>
            <person name="Macmil S.L."/>
            <person name="Magdelenat G."/>
            <person name="Matthews L."/>
            <person name="McCorrison J."/>
            <person name="Monaghan E.L."/>
            <person name="Mun J.H."/>
            <person name="Najar F.Z."/>
            <person name="Nicholson C."/>
            <person name="Noirot C."/>
            <person name="O'Bleness M."/>
            <person name="Paule C.R."/>
            <person name="Poulain J."/>
            <person name="Prion F."/>
            <person name="Qin B."/>
            <person name="Qu C."/>
            <person name="Retzel E.F."/>
            <person name="Riddle C."/>
            <person name="Sallet E."/>
            <person name="Samain S."/>
            <person name="Samson N."/>
            <person name="Sanders I."/>
            <person name="Saurat O."/>
            <person name="Scarpelli C."/>
            <person name="Schiex T."/>
            <person name="Segurens B."/>
            <person name="Severin A.J."/>
            <person name="Sherrier D.J."/>
            <person name="Shi R."/>
            <person name="Sims S."/>
            <person name="Singer S.R."/>
            <person name="Sinharoy S."/>
            <person name="Sterck L."/>
            <person name="Viollet A."/>
            <person name="Wang B.B."/>
            <person name="Wang K."/>
            <person name="Wang M."/>
            <person name="Wang X."/>
            <person name="Warfsmann J."/>
            <person name="Weissenbach J."/>
            <person name="White D.D."/>
            <person name="White J.D."/>
            <person name="Wiley G.B."/>
            <person name="Wincker P."/>
            <person name="Xing Y."/>
            <person name="Yang L."/>
            <person name="Yao Z."/>
            <person name="Ying F."/>
            <person name="Zhai J."/>
            <person name="Zhou L."/>
            <person name="Zuber A."/>
            <person name="Denarie J."/>
            <person name="Dixon R.A."/>
            <person name="May G.D."/>
            <person name="Schwartz D.C."/>
            <person name="Rogers J."/>
            <person name="Quetier F."/>
            <person name="Town C.D."/>
            <person name="Roe B.A."/>
        </authorList>
    </citation>
    <scope>NUCLEOTIDE SEQUENCE [LARGE SCALE GENOMIC DNA]</scope>
    <source>
        <strain evidence="7">A17</strain>
        <strain evidence="10 11">cv. Jemalong A17</strain>
    </source>
</reference>
<dbReference type="eggNOG" id="KOG1601">
    <property type="taxonomic scope" value="Eukaryota"/>
</dbReference>
<dbReference type="EMBL" id="BT051441">
    <property type="protein sequence ID" value="ACJ84105.1"/>
    <property type="molecule type" value="mRNA"/>
</dbReference>
<evidence type="ECO:0000256" key="4">
    <source>
        <dbReference type="SAM" id="MobiDB-lite"/>
    </source>
</evidence>
<dbReference type="PANTHER" id="PTHR31874:SF41">
    <property type="entry name" value="CCT MOTIF FAMILY PROTEIN"/>
    <property type="match status" value="1"/>
</dbReference>
<reference evidence="10" key="5">
    <citation type="submission" date="2015-04" db="UniProtKB">
        <authorList>
            <consortium name="EnsemblPlants"/>
        </authorList>
    </citation>
    <scope>IDENTIFICATION</scope>
    <source>
        <strain evidence="10">cv. Jemalong A17</strain>
    </source>
</reference>
<dbReference type="InterPro" id="IPR052453">
    <property type="entry name" value="CONSTANS-like_ZF"/>
</dbReference>
<evidence type="ECO:0000313" key="12">
    <source>
        <dbReference type="Proteomes" id="UP000265566"/>
    </source>
</evidence>
<dbReference type="GO" id="GO:0006355">
    <property type="term" value="P:regulation of DNA-templated transcription"/>
    <property type="evidence" value="ECO:0000318"/>
    <property type="project" value="GO_Central"/>
</dbReference>
<dbReference type="HOGENOM" id="CLU_110917_0_0_1"/>
<dbReference type="Proteomes" id="UP000265566">
    <property type="component" value="Chromosome 5"/>
</dbReference>
<protein>
    <submittedName>
        <fullName evidence="7">CCT motif protein</fullName>
    </submittedName>
    <submittedName>
        <fullName evidence="9">Putative transcription factor C2C2-CO-like family</fullName>
    </submittedName>
</protein>
<reference evidence="6" key="1">
    <citation type="submission" date="2008-12" db="EMBL/GenBank/DDBJ databases">
        <title>Medicago truncatula full length cdna cloning project.</title>
        <authorList>
            <person name="Moskal W."/>
            <person name="Chan A."/>
            <person name="Cheung F."/>
            <person name="Xiao Y."/>
            <person name="Town C.D."/>
        </authorList>
    </citation>
    <scope>NUCLEOTIDE SEQUENCE</scope>
</reference>
<evidence type="ECO:0000313" key="10">
    <source>
        <dbReference type="EnsemblPlants" id="AES98782"/>
    </source>
</evidence>
<dbReference type="EMBL" id="PSQE01000005">
    <property type="protein sequence ID" value="RHN56613.1"/>
    <property type="molecule type" value="Genomic_DNA"/>
</dbReference>
<dbReference type="EMBL" id="CM001221">
    <property type="protein sequence ID" value="AES98782.1"/>
    <property type="molecule type" value="Genomic_DNA"/>
</dbReference>
<dbReference type="GO" id="GO:0005634">
    <property type="term" value="C:nucleus"/>
    <property type="evidence" value="ECO:0000318"/>
    <property type="project" value="GO_Central"/>
</dbReference>
<dbReference type="Pfam" id="PF06203">
    <property type="entry name" value="CCT"/>
    <property type="match status" value="1"/>
</dbReference>
<dbReference type="STRING" id="3880.B7FH76"/>
<evidence type="ECO:0000313" key="9">
    <source>
        <dbReference type="EMBL" id="RHN56613.1"/>
    </source>
</evidence>
<evidence type="ECO:0000259" key="5">
    <source>
        <dbReference type="PROSITE" id="PS51017"/>
    </source>
</evidence>
<reference evidence="9" key="7">
    <citation type="journal article" date="2018" name="Nat. Plants">
        <title>Whole-genome landscape of Medicago truncatula symbiotic genes.</title>
        <authorList>
            <person name="Pecrix Y."/>
            <person name="Gamas P."/>
            <person name="Carrere S."/>
        </authorList>
    </citation>
    <scope>NUCLEOTIDE SEQUENCE</scope>
    <source>
        <tissue evidence="9">Leaves</tissue>
    </source>
</reference>
<dbReference type="EnsemblPlants" id="AES98782">
    <property type="protein sequence ID" value="AES98782"/>
    <property type="gene ID" value="MTR_5g072780"/>
</dbReference>
<dbReference type="EMBL" id="BT139981">
    <property type="protein sequence ID" value="AFK39776.1"/>
    <property type="molecule type" value="mRNA"/>
</dbReference>
<feature type="compositionally biased region" description="Polar residues" evidence="4">
    <location>
        <begin position="20"/>
        <end position="30"/>
    </location>
</feature>
<evidence type="ECO:0000256" key="3">
    <source>
        <dbReference type="PROSITE-ProRule" id="PRU00357"/>
    </source>
</evidence>
<comment type="subcellular location">
    <subcellularLocation>
        <location evidence="1 3">Nucleus</location>
    </subcellularLocation>
</comment>